<dbReference type="InterPro" id="IPR001310">
    <property type="entry name" value="Histidine_triad_HIT"/>
</dbReference>
<dbReference type="Proteomes" id="UP000229498">
    <property type="component" value="Unassembled WGS sequence"/>
</dbReference>
<dbReference type="PRINTS" id="PR00332">
    <property type="entry name" value="HISTRIAD"/>
</dbReference>
<organism evidence="5 6">
    <name type="scientific">Minwuia thermotolerans</name>
    <dbReference type="NCBI Taxonomy" id="2056226"/>
    <lineage>
        <taxon>Bacteria</taxon>
        <taxon>Pseudomonadati</taxon>
        <taxon>Pseudomonadota</taxon>
        <taxon>Alphaproteobacteria</taxon>
        <taxon>Minwuiales</taxon>
        <taxon>Minwuiaceae</taxon>
        <taxon>Minwuia</taxon>
    </lineage>
</organism>
<dbReference type="InterPro" id="IPR039384">
    <property type="entry name" value="HINT"/>
</dbReference>
<proteinExistence type="predicted"/>
<dbReference type="OrthoDB" id="9784774at2"/>
<dbReference type="InterPro" id="IPR036265">
    <property type="entry name" value="HIT-like_sf"/>
</dbReference>
<feature type="short sequence motif" description="Histidine triad motif" evidence="2 3">
    <location>
        <begin position="100"/>
        <end position="104"/>
    </location>
</feature>
<feature type="domain" description="HIT" evidence="4">
    <location>
        <begin position="8"/>
        <end position="115"/>
    </location>
</feature>
<protein>
    <submittedName>
        <fullName evidence="5">HIT family protein</fullName>
    </submittedName>
</protein>
<dbReference type="PANTHER" id="PTHR46648:SF1">
    <property type="entry name" value="ADENOSINE 5'-MONOPHOSPHORAMIDASE HNT1"/>
    <property type="match status" value="1"/>
</dbReference>
<evidence type="ECO:0000256" key="2">
    <source>
        <dbReference type="PIRSR" id="PIRSR601310-3"/>
    </source>
</evidence>
<evidence type="ECO:0000259" key="4">
    <source>
        <dbReference type="PROSITE" id="PS51084"/>
    </source>
</evidence>
<dbReference type="InterPro" id="IPR019808">
    <property type="entry name" value="Histidine_triad_CS"/>
</dbReference>
<evidence type="ECO:0000256" key="3">
    <source>
        <dbReference type="PROSITE-ProRule" id="PRU00464"/>
    </source>
</evidence>
<dbReference type="GO" id="GO:0009117">
    <property type="term" value="P:nucleotide metabolic process"/>
    <property type="evidence" value="ECO:0007669"/>
    <property type="project" value="TreeGrafter"/>
</dbReference>
<keyword evidence="6" id="KW-1185">Reference proteome</keyword>
<name>A0A2M9G0N0_9PROT</name>
<dbReference type="Pfam" id="PF01230">
    <property type="entry name" value="HIT"/>
    <property type="match status" value="1"/>
</dbReference>
<sequence length="142" mass="15551">MTADPDCIFCRIVKGEIPCFRVYEDDDVLGFMDINPFNEGHALAIPKDHHPDLGAIPPELAGKVAAAAVRIGRAVGEVIRPDGMNLLQANGPAAGQSVFHFHIHIFPRVEGDNAHFNWEYRPGDMERIGALAEKIAAAVRRD</sequence>
<dbReference type="RefSeq" id="WP_109795916.1">
    <property type="nucleotide sequence ID" value="NZ_PHIG01000034.1"/>
</dbReference>
<dbReference type="GO" id="GO:0003824">
    <property type="term" value="F:catalytic activity"/>
    <property type="evidence" value="ECO:0007669"/>
    <property type="project" value="InterPro"/>
</dbReference>
<accession>A0A2M9G0N0</accession>
<dbReference type="Gene3D" id="3.30.428.10">
    <property type="entry name" value="HIT-like"/>
    <property type="match status" value="1"/>
</dbReference>
<gene>
    <name evidence="5" type="ORF">CVT23_12795</name>
</gene>
<dbReference type="InterPro" id="IPR011146">
    <property type="entry name" value="HIT-like"/>
</dbReference>
<evidence type="ECO:0000313" key="6">
    <source>
        <dbReference type="Proteomes" id="UP000229498"/>
    </source>
</evidence>
<dbReference type="PANTHER" id="PTHR46648">
    <property type="entry name" value="HIT FAMILY PROTEIN 1"/>
    <property type="match status" value="1"/>
</dbReference>
<dbReference type="PROSITE" id="PS00892">
    <property type="entry name" value="HIT_1"/>
    <property type="match status" value="1"/>
</dbReference>
<comment type="caution">
    <text evidence="5">The sequence shown here is derived from an EMBL/GenBank/DDBJ whole genome shotgun (WGS) entry which is preliminary data.</text>
</comment>
<dbReference type="SUPFAM" id="SSF54197">
    <property type="entry name" value="HIT-like"/>
    <property type="match status" value="1"/>
</dbReference>
<dbReference type="PROSITE" id="PS51084">
    <property type="entry name" value="HIT_2"/>
    <property type="match status" value="1"/>
</dbReference>
<feature type="active site" description="Tele-AMP-histidine intermediate" evidence="1">
    <location>
        <position position="102"/>
    </location>
</feature>
<dbReference type="CDD" id="cd01277">
    <property type="entry name" value="HINT_subgroup"/>
    <property type="match status" value="1"/>
</dbReference>
<evidence type="ECO:0000313" key="5">
    <source>
        <dbReference type="EMBL" id="PJK29265.1"/>
    </source>
</evidence>
<dbReference type="EMBL" id="PHIG01000034">
    <property type="protein sequence ID" value="PJK29265.1"/>
    <property type="molecule type" value="Genomic_DNA"/>
</dbReference>
<dbReference type="AlphaFoldDB" id="A0A2M9G0N0"/>
<reference evidence="5 6" key="1">
    <citation type="submission" date="2017-11" db="EMBL/GenBank/DDBJ databases">
        <title>Draft genome sequence of Rhizobiales bacterium SY3-13.</title>
        <authorList>
            <person name="Sun C."/>
        </authorList>
    </citation>
    <scope>NUCLEOTIDE SEQUENCE [LARGE SCALE GENOMIC DNA]</scope>
    <source>
        <strain evidence="5 6">SY3-13</strain>
    </source>
</reference>
<evidence type="ECO:0000256" key="1">
    <source>
        <dbReference type="PIRSR" id="PIRSR601310-1"/>
    </source>
</evidence>